<dbReference type="InterPro" id="IPR006311">
    <property type="entry name" value="TAT_signal"/>
</dbReference>
<keyword evidence="2" id="KW-1185">Reference proteome</keyword>
<dbReference type="EMBL" id="CP036291">
    <property type="protein sequence ID" value="QDU88318.1"/>
    <property type="molecule type" value="Genomic_DNA"/>
</dbReference>
<dbReference type="PROSITE" id="PS51318">
    <property type="entry name" value="TAT"/>
    <property type="match status" value="1"/>
</dbReference>
<sequence length="346" mass="38087">MAQQQPLGFDRRDFLRTAGGAALGAGMGAGFGVLPAGRVWAAPKQAATVAAPETLVKTLFQSLSPEQAAKVCFPWGHVAKGRGLLRTRVSANWQITEPSLFEDFYTDDQRHTVRKIMEGIYSPEWIERIDKQFDEDSGGWEQNSIAIFGDPKSDQFEFVMTGRHLTVRCDGNTTEHVAFGGPIFYGHAADTDTEGPDHPGNVYWSQGVAANALYQMLDGKQRDMALVHTGLPAEQKIAFRGERGGFQGMPVAECSADQKAALQGVLKKLVEPYREVDRQEVTACLEAQGGLDRCHLAFYQEGDIGADKVWDNWRLEGPAFVWHYRGAPHVHVWVNVADSPGVELNA</sequence>
<evidence type="ECO:0000313" key="1">
    <source>
        <dbReference type="EMBL" id="QDU88318.1"/>
    </source>
</evidence>
<dbReference type="Proteomes" id="UP000317429">
    <property type="component" value="Chromosome"/>
</dbReference>
<gene>
    <name evidence="1" type="ORF">Pla175_16930</name>
</gene>
<accession>A0A518DA45</accession>
<proteinExistence type="predicted"/>
<organism evidence="1 2">
    <name type="scientific">Pirellulimonas nuda</name>
    <dbReference type="NCBI Taxonomy" id="2528009"/>
    <lineage>
        <taxon>Bacteria</taxon>
        <taxon>Pseudomonadati</taxon>
        <taxon>Planctomycetota</taxon>
        <taxon>Planctomycetia</taxon>
        <taxon>Pirellulales</taxon>
        <taxon>Lacipirellulaceae</taxon>
        <taxon>Pirellulimonas</taxon>
    </lineage>
</organism>
<dbReference type="KEGG" id="pnd:Pla175_16930"/>
<evidence type="ECO:0008006" key="3">
    <source>
        <dbReference type="Google" id="ProtNLM"/>
    </source>
</evidence>
<dbReference type="AlphaFoldDB" id="A0A518DA45"/>
<dbReference type="RefSeq" id="WP_145283111.1">
    <property type="nucleotide sequence ID" value="NZ_CP036291.1"/>
</dbReference>
<evidence type="ECO:0000313" key="2">
    <source>
        <dbReference type="Proteomes" id="UP000317429"/>
    </source>
</evidence>
<dbReference type="OrthoDB" id="240568at2"/>
<dbReference type="InterPro" id="IPR021889">
    <property type="entry name" value="DUF3500"/>
</dbReference>
<protein>
    <recommendedName>
        <fullName evidence="3">DUF3500 domain-containing protein</fullName>
    </recommendedName>
</protein>
<name>A0A518DA45_9BACT</name>
<dbReference type="Pfam" id="PF12006">
    <property type="entry name" value="DUF3500"/>
    <property type="match status" value="1"/>
</dbReference>
<reference evidence="1 2" key="1">
    <citation type="submission" date="2019-02" db="EMBL/GenBank/DDBJ databases">
        <title>Deep-cultivation of Planctomycetes and their phenomic and genomic characterization uncovers novel biology.</title>
        <authorList>
            <person name="Wiegand S."/>
            <person name="Jogler M."/>
            <person name="Boedeker C."/>
            <person name="Pinto D."/>
            <person name="Vollmers J."/>
            <person name="Rivas-Marin E."/>
            <person name="Kohn T."/>
            <person name="Peeters S.H."/>
            <person name="Heuer A."/>
            <person name="Rast P."/>
            <person name="Oberbeckmann S."/>
            <person name="Bunk B."/>
            <person name="Jeske O."/>
            <person name="Meyerdierks A."/>
            <person name="Storesund J.E."/>
            <person name="Kallscheuer N."/>
            <person name="Luecker S."/>
            <person name="Lage O.M."/>
            <person name="Pohl T."/>
            <person name="Merkel B.J."/>
            <person name="Hornburger P."/>
            <person name="Mueller R.-W."/>
            <person name="Bruemmer F."/>
            <person name="Labrenz M."/>
            <person name="Spormann A.M."/>
            <person name="Op den Camp H."/>
            <person name="Overmann J."/>
            <person name="Amann R."/>
            <person name="Jetten M.S.M."/>
            <person name="Mascher T."/>
            <person name="Medema M.H."/>
            <person name="Devos D.P."/>
            <person name="Kaster A.-K."/>
            <person name="Ovreas L."/>
            <person name="Rohde M."/>
            <person name="Galperin M.Y."/>
            <person name="Jogler C."/>
        </authorList>
    </citation>
    <scope>NUCLEOTIDE SEQUENCE [LARGE SCALE GENOMIC DNA]</scope>
    <source>
        <strain evidence="1 2">Pla175</strain>
    </source>
</reference>